<feature type="domain" description="Glycosyltransferase 2-like" evidence="1">
    <location>
        <begin position="7"/>
        <end position="137"/>
    </location>
</feature>
<dbReference type="InterPro" id="IPR029044">
    <property type="entry name" value="Nucleotide-diphossugar_trans"/>
</dbReference>
<reference evidence="3" key="1">
    <citation type="journal article" date="2014" name="Stand. Genomic Sci.">
        <title>Genome sequence of the exopolysaccharide-producing Salipiger mucosus type strain (DSM 16094(T)), a moderately halophilic member of the Roseobacter clade.</title>
        <authorList>
            <person name="Riedel T."/>
            <person name="Spring S."/>
            <person name="Fiebig A."/>
            <person name="Petersen J."/>
            <person name="Kyrpides N.C."/>
            <person name="Goker M."/>
            <person name="Klenk H.P."/>
        </authorList>
    </citation>
    <scope>NUCLEOTIDE SEQUENCE [LARGE SCALE GENOMIC DNA]</scope>
    <source>
        <strain evidence="3">DSM 16094</strain>
    </source>
</reference>
<protein>
    <recommendedName>
        <fullName evidence="1">Glycosyltransferase 2-like domain-containing protein</fullName>
    </recommendedName>
</protein>
<dbReference type="STRING" id="1123237.Salmuc_03179"/>
<dbReference type="SUPFAM" id="SSF53448">
    <property type="entry name" value="Nucleotide-diphospho-sugar transferases"/>
    <property type="match status" value="1"/>
</dbReference>
<evidence type="ECO:0000259" key="1">
    <source>
        <dbReference type="Pfam" id="PF00535"/>
    </source>
</evidence>
<dbReference type="OrthoDB" id="543755at2"/>
<evidence type="ECO:0000313" key="3">
    <source>
        <dbReference type="Proteomes" id="UP000015347"/>
    </source>
</evidence>
<dbReference type="SUPFAM" id="SSF52540">
    <property type="entry name" value="P-loop containing nucleoside triphosphate hydrolases"/>
    <property type="match status" value="1"/>
</dbReference>
<dbReference type="Proteomes" id="UP000015347">
    <property type="component" value="Unassembled WGS sequence"/>
</dbReference>
<organism evidence="2 3">
    <name type="scientific">Salipiger mucosus DSM 16094</name>
    <dbReference type="NCBI Taxonomy" id="1123237"/>
    <lineage>
        <taxon>Bacteria</taxon>
        <taxon>Pseudomonadati</taxon>
        <taxon>Pseudomonadota</taxon>
        <taxon>Alphaproteobacteria</taxon>
        <taxon>Rhodobacterales</taxon>
        <taxon>Roseobacteraceae</taxon>
        <taxon>Salipiger</taxon>
    </lineage>
</organism>
<dbReference type="RefSeq" id="WP_020039278.1">
    <property type="nucleotide sequence ID" value="NZ_KE557294.1"/>
</dbReference>
<dbReference type="PANTHER" id="PTHR22916">
    <property type="entry name" value="GLYCOSYLTRANSFERASE"/>
    <property type="match status" value="1"/>
</dbReference>
<proteinExistence type="predicted"/>
<dbReference type="Gene3D" id="3.90.550.10">
    <property type="entry name" value="Spore Coat Polysaccharide Biosynthesis Protein SpsA, Chain A"/>
    <property type="match status" value="1"/>
</dbReference>
<evidence type="ECO:0000313" key="2">
    <source>
        <dbReference type="EMBL" id="EPX75545.1"/>
    </source>
</evidence>
<dbReference type="InterPro" id="IPR001173">
    <property type="entry name" value="Glyco_trans_2-like"/>
</dbReference>
<dbReference type="EMBL" id="APVH01000075">
    <property type="protein sequence ID" value="EPX75545.1"/>
    <property type="molecule type" value="Genomic_DNA"/>
</dbReference>
<accession>S9RBQ5</accession>
<dbReference type="CDD" id="cd00761">
    <property type="entry name" value="Glyco_tranf_GTA_type"/>
    <property type="match status" value="1"/>
</dbReference>
<keyword evidence="3" id="KW-1185">Reference proteome</keyword>
<comment type="caution">
    <text evidence="2">The sequence shown here is derived from an EMBL/GenBank/DDBJ whole genome shotgun (WGS) entry which is preliminary data.</text>
</comment>
<sequence length="864" mass="97327">MAAPEISVITPAYNCAAYLPECVASVARQRGVTVEHIVVDDASSDDTRRIMGELASVHPHLKIEFLERNIGQARARNFAMSRATGRYILFLDSDDMLEGDEALAELAGNARGNDADLVHFQYNRMPHAETTVTPAVNALTGERRRGVTLQDYPRLLNNTSCWQMLYRHKFLRDENLLFSHELRQREDRPFFLECLLKAKSVNVVQTRALRYRVRPDSTMRRLDLEQLDLFNTHLRIVSELMEGLGEDETAQALRRANTLYYMHVTMAYWAPFLLREEVRDTPEAAAFVAAFAAPGWRSSDLFIDRIMENIPLRHRDSGTFDVLAHYLSTGQKEAAFALMRDGRMTPTEVERLGMTYRDEAREAGFRLSPEAFGQFASNVRLLPLPATSPRAERPRPRLILHAGATKTGSSSLQKFLEINRFRLLHDHGVYYPMTGLENGRGPRGMRTSGHAALIGNLLNGQDRVLDMLDEELDQLTRVPETVILSAENILSARFWERGNVTGRLAPHLGPEHFSEVTVLAFLRAPVDWLESMYGECIASPGLRMTLTPEEFARSQENERLLDFDHIGGAFHGGMPQARLVFRSYDTLRALKRDIVQEMFDSTGLDGIRAEDYDRPGALTSNASIPKPALRMIRAVNSIPMQREPAARLNARIIAAAGSDTPRDACFYDSAAAREIIARHRDRAVAFFAHHHPDFEPGHLTDGSGRRDVEELDLSLSGTAMEEIASAIAQAQAWTPEAEDVRVEPPEEVDLRVAELFEAHVDGLSRRARREQPMHDRIEAGRAILASGLFDGFHYLEQAPGALNHPGGPLMHYLETCRELLLDPNRNFSTRDYLIINTDVARSEMNPFHHFVAFGMEEGRQFVAA</sequence>
<dbReference type="InterPro" id="IPR027417">
    <property type="entry name" value="P-loop_NTPase"/>
</dbReference>
<dbReference type="PANTHER" id="PTHR22916:SF3">
    <property type="entry name" value="UDP-GLCNAC:BETAGAL BETA-1,3-N-ACETYLGLUCOSAMINYLTRANSFERASE-LIKE PROTEIN 1"/>
    <property type="match status" value="1"/>
</dbReference>
<name>S9RBQ5_9RHOB</name>
<dbReference type="HOGENOM" id="CLU_331461_0_0_5"/>
<dbReference type="eggNOG" id="COG0463">
    <property type="taxonomic scope" value="Bacteria"/>
</dbReference>
<dbReference type="Pfam" id="PF00535">
    <property type="entry name" value="Glycos_transf_2"/>
    <property type="match status" value="1"/>
</dbReference>
<dbReference type="GO" id="GO:0016758">
    <property type="term" value="F:hexosyltransferase activity"/>
    <property type="evidence" value="ECO:0007669"/>
    <property type="project" value="UniProtKB-ARBA"/>
</dbReference>
<dbReference type="AlphaFoldDB" id="S9RBQ5"/>
<gene>
    <name evidence="2" type="ORF">Salmuc_03179</name>
</gene>